<dbReference type="RefSeq" id="WP_282679575.1">
    <property type="nucleotide sequence ID" value="NZ_CP106875.1"/>
</dbReference>
<keyword evidence="1" id="KW-1133">Transmembrane helix</keyword>
<protein>
    <submittedName>
        <fullName evidence="2">Uncharacterized protein</fullName>
    </submittedName>
</protein>
<evidence type="ECO:0000313" key="2">
    <source>
        <dbReference type="EMBL" id="MDI5832604.1"/>
    </source>
</evidence>
<name>A0ABT6UH51_9GAMM</name>
<evidence type="ECO:0000313" key="3">
    <source>
        <dbReference type="Proteomes" id="UP001159075"/>
    </source>
</evidence>
<organism evidence="2 3">
    <name type="scientific">Shewanella xiamenensis</name>
    <dbReference type="NCBI Taxonomy" id="332186"/>
    <lineage>
        <taxon>Bacteria</taxon>
        <taxon>Pseudomonadati</taxon>
        <taxon>Pseudomonadota</taxon>
        <taxon>Gammaproteobacteria</taxon>
        <taxon>Alteromonadales</taxon>
        <taxon>Shewanellaceae</taxon>
        <taxon>Shewanella</taxon>
    </lineage>
</organism>
<evidence type="ECO:0000256" key="1">
    <source>
        <dbReference type="SAM" id="Phobius"/>
    </source>
</evidence>
<accession>A0ABT6UH51</accession>
<keyword evidence="1" id="KW-0812">Transmembrane</keyword>
<reference evidence="2 3" key="1">
    <citation type="submission" date="2022-09" db="EMBL/GenBank/DDBJ databases">
        <title>The outer-membrane cytochrome OmcA is essential for infection of Shewanella oneidensis by a zebrafish-associated bacteriophage.</title>
        <authorList>
            <person name="Grenfell A.W."/>
            <person name="Intile P."/>
            <person name="Mcfarlane J."/>
            <person name="Leung D."/>
            <person name="Abdalla K."/>
            <person name="Wold M."/>
            <person name="Kees E."/>
            <person name="Gralnick J."/>
        </authorList>
    </citation>
    <scope>NUCLEOTIDE SEQUENCE [LARGE SCALE GENOMIC DNA]</scope>
    <source>
        <strain evidence="2 3">NF-5</strain>
    </source>
</reference>
<keyword evidence="1" id="KW-0472">Membrane</keyword>
<keyword evidence="3" id="KW-1185">Reference proteome</keyword>
<proteinExistence type="predicted"/>
<sequence>MKARIRADRLLELDDVVAEATNLFNSTTIRMSQGKYKVGAVTTAVFGLLAIQAGLGTTLFELSKDGSLAAPFSDMLKPEYLGQLLDGSRQFAGEYITAAGMAITAASSPIAKLATAISTKLHSLNYDPLTRVINLVGNEISDEFRQKNINQIVNAVAYYYEEISKSSPHDVALKNAWHRVENSLAPAKAFDMEVIAGDVVSALSQRVESHSKFNVHEMSKQMDADGRLYDLDFDDEQVATLKL</sequence>
<dbReference type="Proteomes" id="UP001159075">
    <property type="component" value="Unassembled WGS sequence"/>
</dbReference>
<feature type="transmembrane region" description="Helical" evidence="1">
    <location>
        <begin position="38"/>
        <end position="60"/>
    </location>
</feature>
<dbReference type="EMBL" id="JAOTLW010000013">
    <property type="protein sequence ID" value="MDI5832604.1"/>
    <property type="molecule type" value="Genomic_DNA"/>
</dbReference>
<comment type="caution">
    <text evidence="2">The sequence shown here is derived from an EMBL/GenBank/DDBJ whole genome shotgun (WGS) entry which is preliminary data.</text>
</comment>
<gene>
    <name evidence="2" type="ORF">ODY93_13575</name>
</gene>